<sequence length="88" mass="10135">MEEDNKFTLYLHTFVGALGLILLTVTIIKYYETIEVSSGYLLPFFGFILTFSYINYLENKAGVSKKVIWIRSISSIIILLLISKVLFF</sequence>
<feature type="transmembrane region" description="Helical" evidence="1">
    <location>
        <begin position="37"/>
        <end position="56"/>
    </location>
</feature>
<comment type="caution">
    <text evidence="2">The sequence shown here is derived from an EMBL/GenBank/DDBJ whole genome shotgun (WGS) entry which is preliminary data.</text>
</comment>
<organism evidence="2 3">
    <name type="scientific">Psychrobacillus psychrodurans</name>
    <dbReference type="NCBI Taxonomy" id="126157"/>
    <lineage>
        <taxon>Bacteria</taxon>
        <taxon>Bacillati</taxon>
        <taxon>Bacillota</taxon>
        <taxon>Bacilli</taxon>
        <taxon>Bacillales</taxon>
        <taxon>Bacillaceae</taxon>
        <taxon>Psychrobacillus</taxon>
    </lineage>
</organism>
<dbReference type="EMBL" id="JAMKBI010000008">
    <property type="protein sequence ID" value="MCZ8534068.1"/>
    <property type="molecule type" value="Genomic_DNA"/>
</dbReference>
<gene>
    <name evidence="2" type="ORF">M9R61_12170</name>
</gene>
<name>A0A9X3L9T5_9BACI</name>
<dbReference type="RefSeq" id="WP_269922307.1">
    <property type="nucleotide sequence ID" value="NZ_JAMKBI010000008.1"/>
</dbReference>
<keyword evidence="1" id="KW-0812">Transmembrane</keyword>
<proteinExistence type="predicted"/>
<dbReference type="Proteomes" id="UP001152172">
    <property type="component" value="Unassembled WGS sequence"/>
</dbReference>
<dbReference type="AlphaFoldDB" id="A0A9X3L9T5"/>
<evidence type="ECO:0000313" key="3">
    <source>
        <dbReference type="Proteomes" id="UP001152172"/>
    </source>
</evidence>
<keyword evidence="3" id="KW-1185">Reference proteome</keyword>
<keyword evidence="1" id="KW-1133">Transmembrane helix</keyword>
<feature type="transmembrane region" description="Helical" evidence="1">
    <location>
        <begin position="7"/>
        <end position="31"/>
    </location>
</feature>
<protein>
    <submittedName>
        <fullName evidence="2">Uncharacterized protein</fullName>
    </submittedName>
</protein>
<reference evidence="2" key="1">
    <citation type="submission" date="2022-05" db="EMBL/GenBank/DDBJ databases">
        <authorList>
            <person name="Colautti A."/>
            <person name="Iacumin L."/>
        </authorList>
    </citation>
    <scope>NUCLEOTIDE SEQUENCE</scope>
    <source>
        <strain evidence="2">DSM 30747</strain>
    </source>
</reference>
<keyword evidence="1" id="KW-0472">Membrane</keyword>
<evidence type="ECO:0000313" key="2">
    <source>
        <dbReference type="EMBL" id="MCZ8534068.1"/>
    </source>
</evidence>
<accession>A0A9X3L9T5</accession>
<feature type="transmembrane region" description="Helical" evidence="1">
    <location>
        <begin position="68"/>
        <end position="87"/>
    </location>
</feature>
<evidence type="ECO:0000256" key="1">
    <source>
        <dbReference type="SAM" id="Phobius"/>
    </source>
</evidence>